<dbReference type="STRING" id="1552.A7L45_09750"/>
<protein>
    <submittedName>
        <fullName evidence="1">Uncharacterized protein</fullName>
    </submittedName>
</protein>
<proteinExistence type="predicted"/>
<dbReference type="Proteomes" id="UP000182569">
    <property type="component" value="Chromosome"/>
</dbReference>
<reference evidence="2" key="1">
    <citation type="journal article" date="2016" name="Front. Microbiol.">
        <title>Complete Genome Sequence of Clostridium estertheticum DSM 8809, a Microbe Identified in Spoiled Vacuum Packed Beef.</title>
        <authorList>
            <person name="Yu Z."/>
            <person name="Gunn L."/>
            <person name="Brennan E."/>
            <person name="Reid R."/>
            <person name="Wall P.G."/>
            <person name="Gaora O.P."/>
            <person name="Hurley D."/>
            <person name="Bolton D."/>
            <person name="Fanning S."/>
        </authorList>
    </citation>
    <scope>NUCLEOTIDE SEQUENCE [LARGE SCALE GENOMIC DNA]</scope>
    <source>
        <strain evidence="2">DSM 8809</strain>
    </source>
</reference>
<evidence type="ECO:0000313" key="1">
    <source>
        <dbReference type="EMBL" id="APC40327.1"/>
    </source>
</evidence>
<evidence type="ECO:0000313" key="2">
    <source>
        <dbReference type="Proteomes" id="UP000182569"/>
    </source>
</evidence>
<keyword evidence="2" id="KW-1185">Reference proteome</keyword>
<dbReference type="AlphaFoldDB" id="A0A1J0GGC1"/>
<organism evidence="1 2">
    <name type="scientific">Clostridium estertheticum subsp. estertheticum</name>
    <dbReference type="NCBI Taxonomy" id="1552"/>
    <lineage>
        <taxon>Bacteria</taxon>
        <taxon>Bacillati</taxon>
        <taxon>Bacillota</taxon>
        <taxon>Clostridia</taxon>
        <taxon>Eubacteriales</taxon>
        <taxon>Clostridiaceae</taxon>
        <taxon>Clostridium</taxon>
    </lineage>
</organism>
<accession>A0A1J0GGC1</accession>
<name>A0A1J0GGC1_9CLOT</name>
<dbReference type="KEGG" id="ceu:A7L45_09750"/>
<gene>
    <name evidence="1" type="ORF">A7L45_09750</name>
</gene>
<sequence length="69" mass="7695">MILSGYANCKSKTSALGEMSKEDAKLYNAYWDNVAATKGNINGYNKAIKKSDELGDYHEVKLKYEKGVK</sequence>
<dbReference type="EMBL" id="CP015756">
    <property type="protein sequence ID" value="APC40327.1"/>
    <property type="molecule type" value="Genomic_DNA"/>
</dbReference>